<feature type="compositionally biased region" description="Pro residues" evidence="1">
    <location>
        <begin position="441"/>
        <end position="450"/>
    </location>
</feature>
<feature type="region of interest" description="Disordered" evidence="1">
    <location>
        <begin position="345"/>
        <end position="457"/>
    </location>
</feature>
<sequence length="457" mass="47893">MIRGNPVRLAIAVGSCVALTTSGCAFQGVNSLPLPGAVGRGADSSVYHVEIANVATLEPNSPVMMNDVVVGSVRSLAVKDWHADVEFSVKPGVEVPANVVASIGQTSLLGSMHLAINPPAGQAPEGKLEPAATIALNNSSTFPTTEQTLSSLAAVVNGGGLGQMGDIIHNFSAAINGRETDFRDLLTRLDTFVGALDAQRDNIVASIEGLNHLASTFAGQRDVITRALEKIPPALDVLIKERPRFTTALQKLGTFSVTANQFVNESQADLVRNLKNLEPALKALANVGPDLTAALEYAPHFPFTQSFMDRVIRGDYYNLFAYFDMTIPHLKRSLMLGTRWEQGDAQNVPVPGDPNYLNYTYDPLKTGVNPPPPDAFPPAPDAPPPPDLPAPTYSGPVLPVVPPAPMTMPGGMPRPSAPPSPSTSVFAGPYAQQGGSAPAEQPAPPAPPTAPTTEGGG</sequence>
<dbReference type="InterPro" id="IPR005693">
    <property type="entry name" value="Mce"/>
</dbReference>
<organism evidence="4 5">
    <name type="scientific">Mycolicibacterium fortuitum</name>
    <name type="common">Mycobacterium fortuitum</name>
    <dbReference type="NCBI Taxonomy" id="1766"/>
    <lineage>
        <taxon>Bacteria</taxon>
        <taxon>Bacillati</taxon>
        <taxon>Actinomycetota</taxon>
        <taxon>Actinomycetes</taxon>
        <taxon>Mycobacteriales</taxon>
        <taxon>Mycobacteriaceae</taxon>
        <taxon>Mycolicibacterium</taxon>
    </lineage>
</organism>
<evidence type="ECO:0000313" key="5">
    <source>
        <dbReference type="Proteomes" id="UP000187001"/>
    </source>
</evidence>
<dbReference type="Proteomes" id="UP000187001">
    <property type="component" value="Unassembled WGS sequence"/>
</dbReference>
<dbReference type="Pfam" id="PF11887">
    <property type="entry name" value="Mce4_CUP1"/>
    <property type="match status" value="1"/>
</dbReference>
<feature type="compositionally biased region" description="Low complexity" evidence="1">
    <location>
        <begin position="431"/>
        <end position="440"/>
    </location>
</feature>
<protein>
    <submittedName>
        <fullName evidence="4">Mammalian cell entry protein</fullName>
    </submittedName>
</protein>
<dbReference type="InterPro" id="IPR003399">
    <property type="entry name" value="Mce/MlaD"/>
</dbReference>
<dbReference type="PROSITE" id="PS51257">
    <property type="entry name" value="PROKAR_LIPOPROTEIN"/>
    <property type="match status" value="1"/>
</dbReference>
<accession>A0ABD6QTZ5</accession>
<proteinExistence type="predicted"/>
<feature type="compositionally biased region" description="Pro residues" evidence="1">
    <location>
        <begin position="369"/>
        <end position="389"/>
    </location>
</feature>
<dbReference type="InterPro" id="IPR024516">
    <property type="entry name" value="Mce_C"/>
</dbReference>
<dbReference type="PANTHER" id="PTHR33371">
    <property type="entry name" value="INTERMEMBRANE PHOSPHOLIPID TRANSPORT SYSTEM BINDING PROTEIN MLAD-RELATED"/>
    <property type="match status" value="1"/>
</dbReference>
<evidence type="ECO:0000259" key="2">
    <source>
        <dbReference type="Pfam" id="PF02470"/>
    </source>
</evidence>
<evidence type="ECO:0000259" key="3">
    <source>
        <dbReference type="Pfam" id="PF11887"/>
    </source>
</evidence>
<dbReference type="PANTHER" id="PTHR33371:SF15">
    <property type="entry name" value="LIPOPROTEIN LPRN"/>
    <property type="match status" value="1"/>
</dbReference>
<comment type="caution">
    <text evidence="4">The sequence shown here is derived from an EMBL/GenBank/DDBJ whole genome shotgun (WGS) entry which is preliminary data.</text>
</comment>
<dbReference type="Pfam" id="PF02470">
    <property type="entry name" value="MlaD"/>
    <property type="match status" value="1"/>
</dbReference>
<evidence type="ECO:0000256" key="1">
    <source>
        <dbReference type="SAM" id="MobiDB-lite"/>
    </source>
</evidence>
<reference evidence="4 5" key="1">
    <citation type="submission" date="2016-07" db="EMBL/GenBank/DDBJ databases">
        <authorList>
            <person name="Sutton G."/>
            <person name="Brinkac L."/>
            <person name="Sanka R."/>
            <person name="Adams M."/>
            <person name="Lau E."/>
            <person name="Kumar A."/>
            <person name="Macaden R."/>
        </authorList>
    </citation>
    <scope>NUCLEOTIDE SEQUENCE [LARGE SCALE GENOMIC DNA]</scope>
    <source>
        <strain evidence="4 5">GA-0871</strain>
    </source>
</reference>
<gene>
    <name evidence="4" type="ORF">A5742_00365</name>
</gene>
<name>A0ABD6QTZ5_MYCFO</name>
<dbReference type="RefSeq" id="WP_076202343.1">
    <property type="nucleotide sequence ID" value="NZ_MBER01000001.1"/>
</dbReference>
<dbReference type="EMBL" id="MBER01000001">
    <property type="protein sequence ID" value="OMC52648.1"/>
    <property type="molecule type" value="Genomic_DNA"/>
</dbReference>
<dbReference type="NCBIfam" id="TIGR00996">
    <property type="entry name" value="Mtu_fam_mce"/>
    <property type="match status" value="1"/>
</dbReference>
<feature type="domain" description="Mce/MlaD" evidence="2">
    <location>
        <begin position="46"/>
        <end position="119"/>
    </location>
</feature>
<feature type="domain" description="Mammalian cell entry C-terminal" evidence="3">
    <location>
        <begin position="127"/>
        <end position="298"/>
    </location>
</feature>
<evidence type="ECO:0000313" key="4">
    <source>
        <dbReference type="EMBL" id="OMC52648.1"/>
    </source>
</evidence>
<dbReference type="InterPro" id="IPR052336">
    <property type="entry name" value="MlaD_Phospholipid_Transporter"/>
</dbReference>
<dbReference type="AlphaFoldDB" id="A0ABD6QTZ5"/>